<keyword evidence="2" id="KW-0201">Cytochrome c-type biogenesis</keyword>
<dbReference type="InterPro" id="IPR050553">
    <property type="entry name" value="Thioredoxin_ResA/DsbE_sf"/>
</dbReference>
<dbReference type="Proteomes" id="UP000537592">
    <property type="component" value="Unassembled WGS sequence"/>
</dbReference>
<comment type="subcellular location">
    <subcellularLocation>
        <location evidence="1">Cell envelope</location>
    </subcellularLocation>
</comment>
<protein>
    <submittedName>
        <fullName evidence="5">Thiol-disulfide isomerase/thioredoxin</fullName>
    </submittedName>
</protein>
<evidence type="ECO:0000256" key="3">
    <source>
        <dbReference type="ARBA" id="ARBA00023284"/>
    </source>
</evidence>
<organism evidence="5 6">
    <name type="scientific">Pseudochelatococcus contaminans</name>
    <dbReference type="NCBI Taxonomy" id="1538103"/>
    <lineage>
        <taxon>Bacteria</taxon>
        <taxon>Pseudomonadati</taxon>
        <taxon>Pseudomonadota</taxon>
        <taxon>Alphaproteobacteria</taxon>
        <taxon>Hyphomicrobiales</taxon>
        <taxon>Chelatococcaceae</taxon>
        <taxon>Pseudochelatococcus</taxon>
    </lineage>
</organism>
<dbReference type="AlphaFoldDB" id="A0A7W5Z1I7"/>
<evidence type="ECO:0000313" key="5">
    <source>
        <dbReference type="EMBL" id="MBB3808375.1"/>
    </source>
</evidence>
<sequence length="210" mass="22337">MSLHPRRLAAISLAALVIVGGGIAYEYGWKRGPEKTAACTASPELLQRLKPLAAGEVAAVQIENRPAALSELAFLSPDGKPLTLADFRGRTVLLNLWATWCVPCRQEMPALDALQDKLGSDDFEVVAVNIDTREPEKATQWLADNNISRLAAYSDPTAKIFQTLRSDGKAFGMPTTLLIGPDGCSLGHLAGAAEWASDDAVNLVRAAIGG</sequence>
<reference evidence="5 6" key="1">
    <citation type="submission" date="2020-08" db="EMBL/GenBank/DDBJ databases">
        <title>Genomic Encyclopedia of Type Strains, Phase IV (KMG-IV): sequencing the most valuable type-strain genomes for metagenomic binning, comparative biology and taxonomic classification.</title>
        <authorList>
            <person name="Goeker M."/>
        </authorList>
    </citation>
    <scope>NUCLEOTIDE SEQUENCE [LARGE SCALE GENOMIC DNA]</scope>
    <source>
        <strain evidence="5 6">DSM 28760</strain>
    </source>
</reference>
<evidence type="ECO:0000256" key="1">
    <source>
        <dbReference type="ARBA" id="ARBA00004196"/>
    </source>
</evidence>
<dbReference type="SUPFAM" id="SSF52833">
    <property type="entry name" value="Thioredoxin-like"/>
    <property type="match status" value="1"/>
</dbReference>
<dbReference type="RefSeq" id="WP_183750375.1">
    <property type="nucleotide sequence ID" value="NZ_JACICC010000001.1"/>
</dbReference>
<dbReference type="GO" id="GO:0016853">
    <property type="term" value="F:isomerase activity"/>
    <property type="evidence" value="ECO:0007669"/>
    <property type="project" value="UniProtKB-KW"/>
</dbReference>
<comment type="caution">
    <text evidence="5">The sequence shown here is derived from an EMBL/GenBank/DDBJ whole genome shotgun (WGS) entry which is preliminary data.</text>
</comment>
<evidence type="ECO:0000259" key="4">
    <source>
        <dbReference type="PROSITE" id="PS51352"/>
    </source>
</evidence>
<dbReference type="Gene3D" id="3.40.30.10">
    <property type="entry name" value="Glutaredoxin"/>
    <property type="match status" value="1"/>
</dbReference>
<dbReference type="Pfam" id="PF08534">
    <property type="entry name" value="Redoxin"/>
    <property type="match status" value="1"/>
</dbReference>
<accession>A0A7W5Z1I7</accession>
<keyword evidence="5" id="KW-0413">Isomerase</keyword>
<feature type="domain" description="Thioredoxin" evidence="4">
    <location>
        <begin position="61"/>
        <end position="209"/>
    </location>
</feature>
<name>A0A7W5Z1I7_9HYPH</name>
<dbReference type="GO" id="GO:0030313">
    <property type="term" value="C:cell envelope"/>
    <property type="evidence" value="ECO:0007669"/>
    <property type="project" value="UniProtKB-SubCell"/>
</dbReference>
<dbReference type="NCBIfam" id="NF047696">
    <property type="entry name" value="ThlDiSintTplARhiz"/>
    <property type="match status" value="1"/>
</dbReference>
<gene>
    <name evidence="5" type="ORF">FHS81_000429</name>
</gene>
<evidence type="ECO:0000313" key="6">
    <source>
        <dbReference type="Proteomes" id="UP000537592"/>
    </source>
</evidence>
<dbReference type="PANTHER" id="PTHR42852:SF17">
    <property type="entry name" value="THIOREDOXIN-LIKE PROTEIN HI_1115"/>
    <property type="match status" value="1"/>
</dbReference>
<dbReference type="GO" id="GO:0015036">
    <property type="term" value="F:disulfide oxidoreductase activity"/>
    <property type="evidence" value="ECO:0007669"/>
    <property type="project" value="UniProtKB-ARBA"/>
</dbReference>
<keyword evidence="6" id="KW-1185">Reference proteome</keyword>
<proteinExistence type="predicted"/>
<dbReference type="PANTHER" id="PTHR42852">
    <property type="entry name" value="THIOL:DISULFIDE INTERCHANGE PROTEIN DSBE"/>
    <property type="match status" value="1"/>
</dbReference>
<dbReference type="EMBL" id="JACICC010000001">
    <property type="protein sequence ID" value="MBB3808375.1"/>
    <property type="molecule type" value="Genomic_DNA"/>
</dbReference>
<dbReference type="InterPro" id="IPR036249">
    <property type="entry name" value="Thioredoxin-like_sf"/>
</dbReference>
<evidence type="ECO:0000256" key="2">
    <source>
        <dbReference type="ARBA" id="ARBA00022748"/>
    </source>
</evidence>
<dbReference type="InterPro" id="IPR017937">
    <property type="entry name" value="Thioredoxin_CS"/>
</dbReference>
<dbReference type="PROSITE" id="PS00194">
    <property type="entry name" value="THIOREDOXIN_1"/>
    <property type="match status" value="1"/>
</dbReference>
<dbReference type="GO" id="GO:0017004">
    <property type="term" value="P:cytochrome complex assembly"/>
    <property type="evidence" value="ECO:0007669"/>
    <property type="project" value="UniProtKB-KW"/>
</dbReference>
<dbReference type="InterPro" id="IPR013740">
    <property type="entry name" value="Redoxin"/>
</dbReference>
<dbReference type="InterPro" id="IPR013766">
    <property type="entry name" value="Thioredoxin_domain"/>
</dbReference>
<dbReference type="CDD" id="cd02966">
    <property type="entry name" value="TlpA_like_family"/>
    <property type="match status" value="1"/>
</dbReference>
<keyword evidence="3" id="KW-0676">Redox-active center</keyword>
<dbReference type="PROSITE" id="PS51352">
    <property type="entry name" value="THIOREDOXIN_2"/>
    <property type="match status" value="1"/>
</dbReference>